<evidence type="ECO:0000259" key="12">
    <source>
        <dbReference type="PROSITE" id="PS51192"/>
    </source>
</evidence>
<comment type="catalytic activity">
    <reaction evidence="8 10">
        <text>ATP + H2O = ADP + phosphate + H(+)</text>
        <dbReference type="Rhea" id="RHEA:13065"/>
        <dbReference type="ChEBI" id="CHEBI:15377"/>
        <dbReference type="ChEBI" id="CHEBI:15378"/>
        <dbReference type="ChEBI" id="CHEBI:30616"/>
        <dbReference type="ChEBI" id="CHEBI:43474"/>
        <dbReference type="ChEBI" id="CHEBI:456216"/>
        <dbReference type="EC" id="3.6.4.13"/>
    </reaction>
</comment>
<feature type="domain" description="Helicase ATP-binding" evidence="12">
    <location>
        <begin position="36"/>
        <end position="220"/>
    </location>
</feature>
<dbReference type="InterPro" id="IPR011545">
    <property type="entry name" value="DEAD/DEAH_box_helicase_dom"/>
</dbReference>
<dbReference type="SMART" id="SM00490">
    <property type="entry name" value="HELICc"/>
    <property type="match status" value="1"/>
</dbReference>
<dbReference type="FunFam" id="3.40.50.300:FF:001022">
    <property type="entry name" value="RNA helicase"/>
    <property type="match status" value="1"/>
</dbReference>
<feature type="domain" description="Helicase C-terminal" evidence="13">
    <location>
        <begin position="236"/>
        <end position="403"/>
    </location>
</feature>
<dbReference type="SMART" id="SM00487">
    <property type="entry name" value="DEXDc"/>
    <property type="match status" value="1"/>
</dbReference>
<dbReference type="InterPro" id="IPR027417">
    <property type="entry name" value="P-loop_NTPase"/>
</dbReference>
<keyword evidence="3 9" id="KW-0347">Helicase</keyword>
<evidence type="ECO:0000256" key="2">
    <source>
        <dbReference type="ARBA" id="ARBA00022801"/>
    </source>
</evidence>
<comment type="similarity">
    <text evidence="7">Belongs to the DEAD box helicase family. DDX55/SPB4 subfamily.</text>
</comment>
<dbReference type="GO" id="GO:0016787">
    <property type="term" value="F:hydrolase activity"/>
    <property type="evidence" value="ECO:0007669"/>
    <property type="project" value="UniProtKB-KW"/>
</dbReference>
<evidence type="ECO:0000256" key="1">
    <source>
        <dbReference type="ARBA" id="ARBA00022741"/>
    </source>
</evidence>
<dbReference type="CDD" id="cd18787">
    <property type="entry name" value="SF2_C_DEAD"/>
    <property type="match status" value="1"/>
</dbReference>
<dbReference type="PROSITE" id="PS51192">
    <property type="entry name" value="HELICASE_ATP_BIND_1"/>
    <property type="match status" value="1"/>
</dbReference>
<dbReference type="GO" id="GO:0005524">
    <property type="term" value="F:ATP binding"/>
    <property type="evidence" value="ECO:0007669"/>
    <property type="project" value="UniProtKB-UniRule"/>
</dbReference>
<evidence type="ECO:0000256" key="8">
    <source>
        <dbReference type="ARBA" id="ARBA00047984"/>
    </source>
</evidence>
<name>A0AAW0Y4U7_CHEQU</name>
<accession>A0AAW0Y4U7</accession>
<comment type="domain">
    <text evidence="10">The Q motif is unique to and characteristic of the DEAD box family of RNA helicases and controls ATP binding and hydrolysis.</text>
</comment>
<feature type="region of interest" description="Disordered" evidence="11">
    <location>
        <begin position="484"/>
        <end position="541"/>
    </location>
</feature>
<dbReference type="Proteomes" id="UP001445076">
    <property type="component" value="Unassembled WGS sequence"/>
</dbReference>
<dbReference type="InterPro" id="IPR014001">
    <property type="entry name" value="Helicase_ATP-bd"/>
</dbReference>
<evidence type="ECO:0000313" key="15">
    <source>
        <dbReference type="Proteomes" id="UP001445076"/>
    </source>
</evidence>
<protein>
    <recommendedName>
        <fullName evidence="10">ATP-dependent RNA helicase</fullName>
        <ecNumber evidence="10">3.6.4.13</ecNumber>
    </recommendedName>
</protein>
<evidence type="ECO:0000256" key="9">
    <source>
        <dbReference type="RuleBase" id="RU000492"/>
    </source>
</evidence>
<dbReference type="EC" id="3.6.4.13" evidence="10"/>
<reference evidence="14 15" key="1">
    <citation type="journal article" date="2024" name="BMC Genomics">
        <title>Genome assembly of redclaw crayfish (Cherax quadricarinatus) provides insights into its immune adaptation and hypoxia tolerance.</title>
        <authorList>
            <person name="Liu Z."/>
            <person name="Zheng J."/>
            <person name="Li H."/>
            <person name="Fang K."/>
            <person name="Wang S."/>
            <person name="He J."/>
            <person name="Zhou D."/>
            <person name="Weng S."/>
            <person name="Chi M."/>
            <person name="Gu Z."/>
            <person name="He J."/>
            <person name="Li F."/>
            <person name="Wang M."/>
        </authorList>
    </citation>
    <scope>NUCLEOTIDE SEQUENCE [LARGE SCALE GENOMIC DNA]</scope>
    <source>
        <strain evidence="14">ZL_2023a</strain>
    </source>
</reference>
<dbReference type="EMBL" id="JARKIK010000005">
    <property type="protein sequence ID" value="KAK8751856.1"/>
    <property type="molecule type" value="Genomic_DNA"/>
</dbReference>
<dbReference type="InterPro" id="IPR001650">
    <property type="entry name" value="Helicase_C-like"/>
</dbReference>
<evidence type="ECO:0000256" key="11">
    <source>
        <dbReference type="SAM" id="MobiDB-lite"/>
    </source>
</evidence>
<organism evidence="14 15">
    <name type="scientific">Cherax quadricarinatus</name>
    <name type="common">Australian red claw crayfish</name>
    <dbReference type="NCBI Taxonomy" id="27406"/>
    <lineage>
        <taxon>Eukaryota</taxon>
        <taxon>Metazoa</taxon>
        <taxon>Ecdysozoa</taxon>
        <taxon>Arthropoda</taxon>
        <taxon>Crustacea</taxon>
        <taxon>Multicrustacea</taxon>
        <taxon>Malacostraca</taxon>
        <taxon>Eumalacostraca</taxon>
        <taxon>Eucarida</taxon>
        <taxon>Decapoda</taxon>
        <taxon>Pleocyemata</taxon>
        <taxon>Astacidea</taxon>
        <taxon>Parastacoidea</taxon>
        <taxon>Parastacidae</taxon>
        <taxon>Cherax</taxon>
    </lineage>
</organism>
<feature type="compositionally biased region" description="Basic and acidic residues" evidence="11">
    <location>
        <begin position="511"/>
        <end position="521"/>
    </location>
</feature>
<keyword evidence="1 9" id="KW-0547">Nucleotide-binding</keyword>
<dbReference type="CDD" id="cd17960">
    <property type="entry name" value="DEADc_DDX55"/>
    <property type="match status" value="1"/>
</dbReference>
<comment type="caution">
    <text evidence="14">The sequence shown here is derived from an EMBL/GenBank/DDBJ whole genome shotgun (WGS) entry which is preliminary data.</text>
</comment>
<dbReference type="PROSITE" id="PS00039">
    <property type="entry name" value="DEAD_ATP_HELICASE"/>
    <property type="match status" value="1"/>
</dbReference>
<dbReference type="Gene3D" id="3.40.50.300">
    <property type="entry name" value="P-loop containing nucleotide triphosphate hydrolases"/>
    <property type="match status" value="2"/>
</dbReference>
<dbReference type="AlphaFoldDB" id="A0AAW0Y4U7"/>
<evidence type="ECO:0000256" key="7">
    <source>
        <dbReference type="ARBA" id="ARBA00038002"/>
    </source>
</evidence>
<dbReference type="SMART" id="SM01178">
    <property type="entry name" value="DUF4217"/>
    <property type="match status" value="1"/>
</dbReference>
<keyword evidence="6" id="KW-0175">Coiled coil</keyword>
<dbReference type="InterPro" id="IPR025313">
    <property type="entry name" value="SPB4-like_CTE"/>
</dbReference>
<dbReference type="SUPFAM" id="SSF52540">
    <property type="entry name" value="P-loop containing nucleoside triphosphate hydrolases"/>
    <property type="match status" value="1"/>
</dbReference>
<keyword evidence="15" id="KW-1185">Reference proteome</keyword>
<dbReference type="GO" id="GO:0003724">
    <property type="term" value="F:RNA helicase activity"/>
    <property type="evidence" value="ECO:0007669"/>
    <property type="project" value="UniProtKB-EC"/>
</dbReference>
<evidence type="ECO:0000259" key="13">
    <source>
        <dbReference type="PROSITE" id="PS51194"/>
    </source>
</evidence>
<evidence type="ECO:0000256" key="6">
    <source>
        <dbReference type="ARBA" id="ARBA00023054"/>
    </source>
</evidence>
<dbReference type="Pfam" id="PF00270">
    <property type="entry name" value="DEAD"/>
    <property type="match status" value="1"/>
</dbReference>
<keyword evidence="2 9" id="KW-0378">Hydrolase</keyword>
<dbReference type="GO" id="GO:0003723">
    <property type="term" value="F:RNA binding"/>
    <property type="evidence" value="ECO:0007669"/>
    <property type="project" value="UniProtKB-UniRule"/>
</dbReference>
<dbReference type="PROSITE" id="PS51194">
    <property type="entry name" value="HELICASE_CTER"/>
    <property type="match status" value="1"/>
</dbReference>
<evidence type="ECO:0000256" key="3">
    <source>
        <dbReference type="ARBA" id="ARBA00022806"/>
    </source>
</evidence>
<feature type="compositionally biased region" description="Basic residues" evidence="11">
    <location>
        <begin position="522"/>
        <end position="540"/>
    </location>
</feature>
<dbReference type="InterPro" id="IPR056330">
    <property type="entry name" value="CTT_SPB4"/>
</dbReference>
<keyword evidence="5 10" id="KW-0694">RNA-binding</keyword>
<proteinExistence type="inferred from homology"/>
<evidence type="ECO:0000256" key="5">
    <source>
        <dbReference type="ARBA" id="ARBA00022884"/>
    </source>
</evidence>
<keyword evidence="4 9" id="KW-0067">ATP-binding</keyword>
<dbReference type="InterPro" id="IPR000629">
    <property type="entry name" value="RNA-helicase_DEAD-box_CS"/>
</dbReference>
<dbReference type="Pfam" id="PF00271">
    <property type="entry name" value="Helicase_C"/>
    <property type="match status" value="1"/>
</dbReference>
<dbReference type="FunFam" id="3.40.50.300:FF:000877">
    <property type="entry name" value="RNA helicase"/>
    <property type="match status" value="1"/>
</dbReference>
<evidence type="ECO:0000313" key="14">
    <source>
        <dbReference type="EMBL" id="KAK8751856.1"/>
    </source>
</evidence>
<comment type="function">
    <text evidence="10">RNA helicase.</text>
</comment>
<sequence length="600" mass="68227">MDTSWDNLPVKLIAPVRHTIHDFGFKSMTPVQAACIPLLLSYKDVAAEAVTGSGKTLAFLIPLVQILEQRKEPLRKHDIGAVIVSPTRELATQIHEVLQGFLKHIPQLTSMLTVGGSFAGDDLQTYKKTGAHIIVATPGRLQDLLSRNAFEGLSLAAGVRALEILILDEADRLLDLGFFNTLNTIFAYLPKQRRTGLFSATQTSDVISLVRAGLRNPLQVKVKEKEATGDERTPLSLQNYYMVCEEEKKLGILVKLLKERDSMKTMIFLPTCACVEYFTDILRALLLNIKILSLHGKMKEKRFKIFDKFRSLEAGVLLCTDVMCRGVDIPSVDWVIQYDPPSTASAFVHRCGRTARSGNEGSALVLLRQCETDYVEFIHLNQKVTLHEMEPPKDVPELLNKLRKFQLEDRSVMDKANRAFVSFIQSYAKHECNVILNIKHLNLGHTAASFGLLRLPRMPELKGVHITDFVSVKMNYNTIAYKDKQKEKSRQQKLSTYRETGQWPGMKPYKPKAEAWSQKKERKEKKKKRNEKKVKKRGHRFTQEELDDLDEDFRMVKKLKKGKIKPTDFDKHFGCEVEGETEENNEGKLLVDVSEENVKC</sequence>
<dbReference type="PANTHER" id="PTHR24031">
    <property type="entry name" value="RNA HELICASE"/>
    <property type="match status" value="1"/>
</dbReference>
<gene>
    <name evidence="14" type="ORF">OTU49_010798</name>
</gene>
<dbReference type="Pfam" id="PF23681">
    <property type="entry name" value="CTT_SPB4"/>
    <property type="match status" value="1"/>
</dbReference>
<evidence type="ECO:0000256" key="4">
    <source>
        <dbReference type="ARBA" id="ARBA00022840"/>
    </source>
</evidence>
<dbReference type="Pfam" id="PF13959">
    <property type="entry name" value="CTE_SPB4"/>
    <property type="match status" value="1"/>
</dbReference>
<evidence type="ECO:0000256" key="10">
    <source>
        <dbReference type="RuleBase" id="RU365068"/>
    </source>
</evidence>